<dbReference type="EMBL" id="UINC01229258">
    <property type="protein sequence ID" value="SVE60897.1"/>
    <property type="molecule type" value="Genomic_DNA"/>
</dbReference>
<dbReference type="AlphaFoldDB" id="A0A383EVJ0"/>
<reference evidence="1" key="1">
    <citation type="submission" date="2018-05" db="EMBL/GenBank/DDBJ databases">
        <authorList>
            <person name="Lanie J.A."/>
            <person name="Ng W.-L."/>
            <person name="Kazmierczak K.M."/>
            <person name="Andrzejewski T.M."/>
            <person name="Davidsen T.M."/>
            <person name="Wayne K.J."/>
            <person name="Tettelin H."/>
            <person name="Glass J.I."/>
            <person name="Rusch D."/>
            <person name="Podicherti R."/>
            <person name="Tsui H.-C.T."/>
            <person name="Winkler M.E."/>
        </authorList>
    </citation>
    <scope>NUCLEOTIDE SEQUENCE</scope>
</reference>
<protein>
    <submittedName>
        <fullName evidence="1">Uncharacterized protein</fullName>
    </submittedName>
</protein>
<accession>A0A383EVJ0</accession>
<sequence length="105" mass="12443">MSNKIKINETHLIVLKKNSHDEGVSIDYIPVINPMRDLLDETYKKCEDKVSHKEYANEILNSDKNLRNIFLSDYDFCWEINRAFQSLDDLSDIRFDYDSNLSHQD</sequence>
<feature type="non-terminal residue" evidence="1">
    <location>
        <position position="105"/>
    </location>
</feature>
<organism evidence="1">
    <name type="scientific">marine metagenome</name>
    <dbReference type="NCBI Taxonomy" id="408172"/>
    <lineage>
        <taxon>unclassified sequences</taxon>
        <taxon>metagenomes</taxon>
        <taxon>ecological metagenomes</taxon>
    </lineage>
</organism>
<evidence type="ECO:0000313" key="1">
    <source>
        <dbReference type="EMBL" id="SVE60897.1"/>
    </source>
</evidence>
<name>A0A383EVJ0_9ZZZZ</name>
<proteinExistence type="predicted"/>
<gene>
    <name evidence="1" type="ORF">METZ01_LOCUS513751</name>
</gene>